<dbReference type="CDD" id="cd00093">
    <property type="entry name" value="HTH_XRE"/>
    <property type="match status" value="1"/>
</dbReference>
<dbReference type="Gene3D" id="1.10.260.40">
    <property type="entry name" value="lambda repressor-like DNA-binding domains"/>
    <property type="match status" value="1"/>
</dbReference>
<dbReference type="SUPFAM" id="SSF51306">
    <property type="entry name" value="LexA/Signal peptidase"/>
    <property type="match status" value="1"/>
</dbReference>
<dbReference type="SMART" id="SM00530">
    <property type="entry name" value="HTH_XRE"/>
    <property type="match status" value="1"/>
</dbReference>
<keyword evidence="4" id="KW-1185">Reference proteome</keyword>
<evidence type="ECO:0000313" key="4">
    <source>
        <dbReference type="Proteomes" id="UP000199652"/>
    </source>
</evidence>
<sequence>MNKYKKLRKEINISQAQLAEMLGVSQTAVSQWETDKNYPDVNTLKTLAEIFCVSTDYLLGMDASRIREVNEVVVYTRIPAGVDWGNNIDRDGTEEIPGRLLAKGRDYVGYKIVDKNLSPIFEEGDVLIIELTDHCENGDLAMVQVSGYDAEVRYVFHTTQGILIQSVVAGRQDMFFPTAHKEKPRIIGVIRELRRLFG</sequence>
<dbReference type="EMBL" id="FNOU01000022">
    <property type="protein sequence ID" value="SDY24758.1"/>
    <property type="molecule type" value="Genomic_DNA"/>
</dbReference>
<organism evidence="3 4">
    <name type="scientific">Eubacterium barkeri</name>
    <name type="common">Clostridium barkeri</name>
    <dbReference type="NCBI Taxonomy" id="1528"/>
    <lineage>
        <taxon>Bacteria</taxon>
        <taxon>Bacillati</taxon>
        <taxon>Bacillota</taxon>
        <taxon>Clostridia</taxon>
        <taxon>Eubacteriales</taxon>
        <taxon>Eubacteriaceae</taxon>
        <taxon>Eubacterium</taxon>
    </lineage>
</organism>
<dbReference type="InterPro" id="IPR015927">
    <property type="entry name" value="Peptidase_S24_S26A/B/C"/>
</dbReference>
<dbReference type="InterPro" id="IPR001387">
    <property type="entry name" value="Cro/C1-type_HTH"/>
</dbReference>
<dbReference type="Pfam" id="PF00717">
    <property type="entry name" value="Peptidase_S24"/>
    <property type="match status" value="1"/>
</dbReference>
<dbReference type="InterPro" id="IPR010982">
    <property type="entry name" value="Lambda_DNA-bd_dom_sf"/>
</dbReference>
<dbReference type="Proteomes" id="UP000199652">
    <property type="component" value="Unassembled WGS sequence"/>
</dbReference>
<dbReference type="RefSeq" id="WP_090246542.1">
    <property type="nucleotide sequence ID" value="NZ_FNOU01000022.1"/>
</dbReference>
<accession>A0A1H3ICE8</accession>
<dbReference type="Gene3D" id="2.10.109.10">
    <property type="entry name" value="Umud Fragment, subunit A"/>
    <property type="match status" value="1"/>
</dbReference>
<evidence type="ECO:0000259" key="2">
    <source>
        <dbReference type="PROSITE" id="PS50943"/>
    </source>
</evidence>
<dbReference type="STRING" id="1528.SAMN04488579_1229"/>
<feature type="domain" description="HTH cro/C1-type" evidence="2">
    <location>
        <begin position="5"/>
        <end position="58"/>
    </location>
</feature>
<gene>
    <name evidence="3" type="ORF">SAMN04488579_1229</name>
</gene>
<dbReference type="PANTHER" id="PTHR46558">
    <property type="entry name" value="TRACRIPTIONAL REGULATORY PROTEIN-RELATED-RELATED"/>
    <property type="match status" value="1"/>
</dbReference>
<keyword evidence="1" id="KW-0238">DNA-binding</keyword>
<dbReference type="OrthoDB" id="1778088at2"/>
<dbReference type="AlphaFoldDB" id="A0A1H3ICE8"/>
<dbReference type="PROSITE" id="PS50943">
    <property type="entry name" value="HTH_CROC1"/>
    <property type="match status" value="1"/>
</dbReference>
<dbReference type="InterPro" id="IPR036286">
    <property type="entry name" value="LexA/Signal_pep-like_sf"/>
</dbReference>
<reference evidence="4" key="1">
    <citation type="submission" date="2016-10" db="EMBL/GenBank/DDBJ databases">
        <authorList>
            <person name="Varghese N."/>
            <person name="Submissions S."/>
        </authorList>
    </citation>
    <scope>NUCLEOTIDE SEQUENCE [LARGE SCALE GENOMIC DNA]</scope>
    <source>
        <strain evidence="4">VPI 5359</strain>
    </source>
</reference>
<dbReference type="Pfam" id="PF01381">
    <property type="entry name" value="HTH_3"/>
    <property type="match status" value="1"/>
</dbReference>
<dbReference type="SUPFAM" id="SSF47413">
    <property type="entry name" value="lambda repressor-like DNA-binding domains"/>
    <property type="match status" value="1"/>
</dbReference>
<name>A0A1H3ICE8_EUBBA</name>
<dbReference type="GO" id="GO:0003677">
    <property type="term" value="F:DNA binding"/>
    <property type="evidence" value="ECO:0007669"/>
    <property type="project" value="UniProtKB-KW"/>
</dbReference>
<proteinExistence type="predicted"/>
<protein>
    <submittedName>
        <fullName evidence="3">Helix-turn-helix</fullName>
    </submittedName>
</protein>
<dbReference type="PANTHER" id="PTHR46558:SF11">
    <property type="entry name" value="HTH-TYPE TRANSCRIPTIONAL REGULATOR XRE"/>
    <property type="match status" value="1"/>
</dbReference>
<evidence type="ECO:0000313" key="3">
    <source>
        <dbReference type="EMBL" id="SDY24758.1"/>
    </source>
</evidence>
<evidence type="ECO:0000256" key="1">
    <source>
        <dbReference type="ARBA" id="ARBA00023125"/>
    </source>
</evidence>